<dbReference type="GeneID" id="26811740"/>
<dbReference type="PANTHER" id="PTHR31223:SF70">
    <property type="entry name" value="LOG FAMILY PROTEIN YJL055W"/>
    <property type="match status" value="1"/>
</dbReference>
<evidence type="ECO:0000256" key="1">
    <source>
        <dbReference type="SAM" id="MobiDB-lite"/>
    </source>
</evidence>
<evidence type="ECO:0000313" key="3">
    <source>
        <dbReference type="Proteomes" id="UP000037505"/>
    </source>
</evidence>
<comment type="caution">
    <text evidence="2">The sequence shown here is derived from an EMBL/GenBank/DDBJ whole genome shotgun (WGS) entry which is preliminary data.</text>
</comment>
<gene>
    <name evidence="2" type="ORF">ANOM_009936</name>
</gene>
<dbReference type="SUPFAM" id="SSF102405">
    <property type="entry name" value="MCP/YpsA-like"/>
    <property type="match status" value="1"/>
</dbReference>
<dbReference type="EMBL" id="JNOM01000334">
    <property type="protein sequence ID" value="KNG82564.1"/>
    <property type="molecule type" value="Genomic_DNA"/>
</dbReference>
<keyword evidence="3" id="KW-1185">Reference proteome</keyword>
<dbReference type="Proteomes" id="UP000037505">
    <property type="component" value="Unassembled WGS sequence"/>
</dbReference>
<feature type="compositionally biased region" description="Basic and acidic residues" evidence="1">
    <location>
        <begin position="224"/>
        <end position="239"/>
    </location>
</feature>
<dbReference type="RefSeq" id="XP_015403487.1">
    <property type="nucleotide sequence ID" value="XM_015555192.1"/>
</dbReference>
<dbReference type="STRING" id="1509407.A0A0L1ISV6"/>
<name>A0A0L1ISV6_ASPN3</name>
<dbReference type="GO" id="GO:0016799">
    <property type="term" value="F:hydrolase activity, hydrolyzing N-glycosyl compounds"/>
    <property type="evidence" value="ECO:0007669"/>
    <property type="project" value="TreeGrafter"/>
</dbReference>
<sequence length="245" mass="26468">MSPISLPSQESPSAGKVNPPVVCVYCGSSPGNDSAYLDAARAFARVLHQHGFHLVYGGGTTGIMGAIAREVVKLSGPDAVQGYIPAALVAYERGKTGKERDNTTYGRFDVVPDMHTRKMLMARRVQCGGPGSGFVALSGGLGTIEELMEIATWQQLGIHSRGVCLLNVGGYWDGLVNWIEKVVVGKGFLSPEHWHAVGVQSRPEDVVKWLQEWRAEEKGVKLDWRSETGTAKEDSDHPRAVGVDL</sequence>
<feature type="region of interest" description="Disordered" evidence="1">
    <location>
        <begin position="224"/>
        <end position="245"/>
    </location>
</feature>
<proteinExistence type="predicted"/>
<reference evidence="2 3" key="1">
    <citation type="submission" date="2014-06" db="EMBL/GenBank/DDBJ databases">
        <title>The Genome of the Aflatoxigenic Filamentous Fungus Aspergillus nomius.</title>
        <authorList>
            <person name="Moore M.G."/>
            <person name="Shannon B.M."/>
            <person name="Brian M.M."/>
        </authorList>
    </citation>
    <scope>NUCLEOTIDE SEQUENCE [LARGE SCALE GENOMIC DNA]</scope>
    <source>
        <strain evidence="2 3">NRRL 13137</strain>
    </source>
</reference>
<evidence type="ECO:0008006" key="4">
    <source>
        <dbReference type="Google" id="ProtNLM"/>
    </source>
</evidence>
<dbReference type="InterPro" id="IPR031100">
    <property type="entry name" value="LOG_fam"/>
</dbReference>
<dbReference type="InterPro" id="IPR005269">
    <property type="entry name" value="LOG"/>
</dbReference>
<dbReference type="PANTHER" id="PTHR31223">
    <property type="entry name" value="LOG FAMILY PROTEIN YJL055W"/>
    <property type="match status" value="1"/>
</dbReference>
<evidence type="ECO:0000313" key="2">
    <source>
        <dbReference type="EMBL" id="KNG82564.1"/>
    </source>
</evidence>
<accession>A0A0L1ISV6</accession>
<dbReference type="Pfam" id="PF03641">
    <property type="entry name" value="Lysine_decarbox"/>
    <property type="match status" value="1"/>
</dbReference>
<organism evidence="2 3">
    <name type="scientific">Aspergillus nomiae NRRL (strain ATCC 15546 / NRRL 13137 / CBS 260.88 / M93)</name>
    <dbReference type="NCBI Taxonomy" id="1509407"/>
    <lineage>
        <taxon>Eukaryota</taxon>
        <taxon>Fungi</taxon>
        <taxon>Dikarya</taxon>
        <taxon>Ascomycota</taxon>
        <taxon>Pezizomycotina</taxon>
        <taxon>Eurotiomycetes</taxon>
        <taxon>Eurotiomycetidae</taxon>
        <taxon>Eurotiales</taxon>
        <taxon>Aspergillaceae</taxon>
        <taxon>Aspergillus</taxon>
        <taxon>Aspergillus subgen. Circumdati</taxon>
    </lineage>
</organism>
<dbReference type="GO" id="GO:0009691">
    <property type="term" value="P:cytokinin biosynthetic process"/>
    <property type="evidence" value="ECO:0007669"/>
    <property type="project" value="InterPro"/>
</dbReference>
<dbReference type="Gene3D" id="3.40.50.450">
    <property type="match status" value="1"/>
</dbReference>
<dbReference type="NCBIfam" id="TIGR00730">
    <property type="entry name" value="Rossman fold protein, TIGR00730 family"/>
    <property type="match status" value="1"/>
</dbReference>
<protein>
    <recommendedName>
        <fullName evidence="4">Lysine decarboxylase-like protein</fullName>
    </recommendedName>
</protein>
<dbReference type="AlphaFoldDB" id="A0A0L1ISV6"/>
<dbReference type="GO" id="GO:0005829">
    <property type="term" value="C:cytosol"/>
    <property type="evidence" value="ECO:0007669"/>
    <property type="project" value="TreeGrafter"/>
</dbReference>